<evidence type="ECO:0000256" key="8">
    <source>
        <dbReference type="ARBA" id="ARBA00022777"/>
    </source>
</evidence>
<evidence type="ECO:0000256" key="4">
    <source>
        <dbReference type="ARBA" id="ARBA00012102"/>
    </source>
</evidence>
<keyword evidence="9" id="KW-0067">ATP-binding</keyword>
<evidence type="ECO:0000256" key="7">
    <source>
        <dbReference type="ARBA" id="ARBA00022741"/>
    </source>
</evidence>
<protein>
    <recommendedName>
        <fullName evidence="4">pantothenate kinase</fullName>
        <ecNumber evidence="4">2.7.1.33</ecNumber>
    </recommendedName>
</protein>
<evidence type="ECO:0000256" key="3">
    <source>
        <dbReference type="ARBA" id="ARBA00005225"/>
    </source>
</evidence>
<comment type="catalytic activity">
    <reaction evidence="1">
        <text>(R)-pantothenate + ATP = (R)-4'-phosphopantothenate + ADP + H(+)</text>
        <dbReference type="Rhea" id="RHEA:16373"/>
        <dbReference type="ChEBI" id="CHEBI:10986"/>
        <dbReference type="ChEBI" id="CHEBI:15378"/>
        <dbReference type="ChEBI" id="CHEBI:29032"/>
        <dbReference type="ChEBI" id="CHEBI:30616"/>
        <dbReference type="ChEBI" id="CHEBI:456216"/>
        <dbReference type="EC" id="2.7.1.33"/>
    </reaction>
</comment>
<dbReference type="EMBL" id="JALLPB020000194">
    <property type="protein sequence ID" value="KAL3815538.1"/>
    <property type="molecule type" value="Genomic_DNA"/>
</dbReference>
<proteinExistence type="inferred from homology"/>
<evidence type="ECO:0000256" key="10">
    <source>
        <dbReference type="ARBA" id="ARBA00022993"/>
    </source>
</evidence>
<comment type="pathway">
    <text evidence="3">Cofactor biosynthesis; coenzyme A biosynthesis; CoA from (R)-pantothenate: step 1/5.</text>
</comment>
<dbReference type="Gene3D" id="3.30.420.510">
    <property type="match status" value="2"/>
</dbReference>
<dbReference type="SUPFAM" id="SSF53067">
    <property type="entry name" value="Actin-like ATPase domain"/>
    <property type="match status" value="2"/>
</dbReference>
<keyword evidence="7" id="KW-0547">Nucleotide-binding</keyword>
<evidence type="ECO:0000256" key="2">
    <source>
        <dbReference type="ARBA" id="ARBA00004496"/>
    </source>
</evidence>
<dbReference type="Proteomes" id="UP001530377">
    <property type="component" value="Unassembled WGS sequence"/>
</dbReference>
<dbReference type="PANTHER" id="PTHR12280:SF30">
    <property type="entry name" value="FUMBLE"/>
    <property type="match status" value="1"/>
</dbReference>
<accession>A0ABD3RRM4</accession>
<feature type="region of interest" description="Disordered" evidence="12">
    <location>
        <begin position="621"/>
        <end position="655"/>
    </location>
</feature>
<dbReference type="Gene3D" id="3.30.420.40">
    <property type="match status" value="1"/>
</dbReference>
<organism evidence="13 14">
    <name type="scientific">Cyclostephanos tholiformis</name>
    <dbReference type="NCBI Taxonomy" id="382380"/>
    <lineage>
        <taxon>Eukaryota</taxon>
        <taxon>Sar</taxon>
        <taxon>Stramenopiles</taxon>
        <taxon>Ochrophyta</taxon>
        <taxon>Bacillariophyta</taxon>
        <taxon>Coscinodiscophyceae</taxon>
        <taxon>Thalassiosirophycidae</taxon>
        <taxon>Stephanodiscales</taxon>
        <taxon>Stephanodiscaceae</taxon>
        <taxon>Cyclostephanos</taxon>
    </lineage>
</organism>
<evidence type="ECO:0000313" key="13">
    <source>
        <dbReference type="EMBL" id="KAL3815538.1"/>
    </source>
</evidence>
<dbReference type="GO" id="GO:0004594">
    <property type="term" value="F:pantothenate kinase activity"/>
    <property type="evidence" value="ECO:0007669"/>
    <property type="project" value="UniProtKB-EC"/>
</dbReference>
<evidence type="ECO:0000313" key="14">
    <source>
        <dbReference type="Proteomes" id="UP001530377"/>
    </source>
</evidence>
<comment type="caution">
    <text evidence="13">The sequence shown here is derived from an EMBL/GenBank/DDBJ whole genome shotgun (WGS) entry which is preliminary data.</text>
</comment>
<evidence type="ECO:0000256" key="5">
    <source>
        <dbReference type="ARBA" id="ARBA00022490"/>
    </source>
</evidence>
<sequence>MGMHSWQKSEFTFFVAGLLSASVVWSLGLAARRILFPRKSLQHKLDVDDASDEECSSGDRDYPDNNFPKGEKELVRWPWDKLRKSVMYASASLRNINLGDDSDISMATAKNKTGPCIGEIFGLDVGGTLTKFVYFEQGIEEHKRHAAHEGLHRREHYNIAASALEVLQARRSSFAVHKTDSNADLQGLWGLRQESVPDRLDEFASSCNLNLKSASSERVVGEICGKVDLSHQKVQSSGMPMKRTRSMIILTKSMEVEHAEALDNFYSFARRLDGYETALKDKHLSYYSRFLNGTFHFFRFETRRMHHAMNLIRFNDFHLNIKEIGATGGGAHKYANDWERELGIVLTKQDEMDSLVAGMQFVMTDILGECFTFKPSDWTPQPSQDQDHHVMDRSLSESHQKLRKDEFDSQESAATNVKRDNVIPSDLYPYLLVSIGTGVSILRVDGPRKHERISGSTIGGGTYWGLCRLLTGSDSFKDILDLASKGDSSKVDMMVGDIYGKESKALEKIGLSSDIVASSFGKLVANQNPSRGIKEEDLARALLLMVTNNIGQVAHLNAKLHQTRRIYFIGTFLQHNVISQQRLAYSIDYWSQGTMEAQFLEHEGYFGALGAFLLNQGIEHDGSPQVNSNDREDGAKQSRKRWTNPVVPKPLFSPE</sequence>
<dbReference type="GO" id="GO:0015937">
    <property type="term" value="P:coenzyme A biosynthetic process"/>
    <property type="evidence" value="ECO:0007669"/>
    <property type="project" value="UniProtKB-KW"/>
</dbReference>
<evidence type="ECO:0000256" key="12">
    <source>
        <dbReference type="SAM" id="MobiDB-lite"/>
    </source>
</evidence>
<reference evidence="13 14" key="1">
    <citation type="submission" date="2024-10" db="EMBL/GenBank/DDBJ databases">
        <title>Updated reference genomes for cyclostephanoid diatoms.</title>
        <authorList>
            <person name="Roberts W.R."/>
            <person name="Alverson A.J."/>
        </authorList>
    </citation>
    <scope>NUCLEOTIDE SEQUENCE [LARGE SCALE GENOMIC DNA]</scope>
    <source>
        <strain evidence="13 14">AJA228-03</strain>
    </source>
</reference>
<keyword evidence="10" id="KW-0173">Coenzyme A biosynthesis</keyword>
<dbReference type="CDD" id="cd24122">
    <property type="entry name" value="ASKHA_NBD_PanK-II_Pank1-like"/>
    <property type="match status" value="1"/>
</dbReference>
<keyword evidence="6" id="KW-0808">Transferase</keyword>
<gene>
    <name evidence="13" type="ORF">ACHAXA_004183</name>
</gene>
<comment type="subcellular location">
    <subcellularLocation>
        <location evidence="2">Cytoplasm</location>
    </subcellularLocation>
</comment>
<keyword evidence="5" id="KW-0963">Cytoplasm</keyword>
<dbReference type="EC" id="2.7.1.33" evidence="4"/>
<dbReference type="GO" id="GO:0005524">
    <property type="term" value="F:ATP binding"/>
    <property type="evidence" value="ECO:0007669"/>
    <property type="project" value="UniProtKB-KW"/>
</dbReference>
<comment type="similarity">
    <text evidence="11">Belongs to the type II pantothenate kinase family.</text>
</comment>
<name>A0ABD3RRM4_9STRA</name>
<evidence type="ECO:0000256" key="1">
    <source>
        <dbReference type="ARBA" id="ARBA00001206"/>
    </source>
</evidence>
<keyword evidence="14" id="KW-1185">Reference proteome</keyword>
<keyword evidence="8" id="KW-0418">Kinase</keyword>
<dbReference type="AlphaFoldDB" id="A0ABD3RRM4"/>
<dbReference type="InterPro" id="IPR004567">
    <property type="entry name" value="Type_II_PanK"/>
</dbReference>
<dbReference type="GO" id="GO:0005737">
    <property type="term" value="C:cytoplasm"/>
    <property type="evidence" value="ECO:0007669"/>
    <property type="project" value="UniProtKB-SubCell"/>
</dbReference>
<evidence type="ECO:0000256" key="11">
    <source>
        <dbReference type="ARBA" id="ARBA00060870"/>
    </source>
</evidence>
<dbReference type="Pfam" id="PF03630">
    <property type="entry name" value="Fumble"/>
    <property type="match status" value="1"/>
</dbReference>
<dbReference type="InterPro" id="IPR043129">
    <property type="entry name" value="ATPase_NBD"/>
</dbReference>
<evidence type="ECO:0000256" key="6">
    <source>
        <dbReference type="ARBA" id="ARBA00022679"/>
    </source>
</evidence>
<dbReference type="FunFam" id="3.30.420.40:FF:000025">
    <property type="entry name" value="pantothenate kinase 2, mitochondrial"/>
    <property type="match status" value="1"/>
</dbReference>
<dbReference type="PANTHER" id="PTHR12280">
    <property type="entry name" value="PANTOTHENATE KINASE"/>
    <property type="match status" value="1"/>
</dbReference>
<evidence type="ECO:0000256" key="9">
    <source>
        <dbReference type="ARBA" id="ARBA00022840"/>
    </source>
</evidence>